<dbReference type="InterPro" id="IPR000008">
    <property type="entry name" value="C2_dom"/>
</dbReference>
<dbReference type="InterPro" id="IPR027417">
    <property type="entry name" value="P-loop_NTPase"/>
</dbReference>
<evidence type="ECO:0000256" key="3">
    <source>
        <dbReference type="ARBA" id="ARBA00022448"/>
    </source>
</evidence>
<dbReference type="AlphaFoldDB" id="A0A4V3WIR1"/>
<keyword evidence="10" id="KW-0446">Lipid-binding</keyword>
<dbReference type="PROSITE" id="PS50004">
    <property type="entry name" value="C2"/>
    <property type="match status" value="2"/>
</dbReference>
<dbReference type="InterPro" id="IPR011545">
    <property type="entry name" value="DEAD/DEAH_box_helicase_dom"/>
</dbReference>
<evidence type="ECO:0000313" key="15">
    <source>
        <dbReference type="EMBL" id="THF94116.1"/>
    </source>
</evidence>
<dbReference type="PRINTS" id="PR00360">
    <property type="entry name" value="C2DOMAIN"/>
</dbReference>
<keyword evidence="5" id="KW-0479">Metal-binding</keyword>
<dbReference type="PANTHER" id="PTHR10774">
    <property type="entry name" value="EXTENDED SYNAPTOTAGMIN-RELATED"/>
    <property type="match status" value="1"/>
</dbReference>
<feature type="domain" description="C2" evidence="13">
    <location>
        <begin position="402"/>
        <end position="525"/>
    </location>
</feature>
<accession>A0A4V3WIR1</accession>
<dbReference type="GO" id="GO:0006869">
    <property type="term" value="P:lipid transport"/>
    <property type="evidence" value="ECO:0007669"/>
    <property type="project" value="UniProtKB-KW"/>
</dbReference>
<evidence type="ECO:0000256" key="2">
    <source>
        <dbReference type="ARBA" id="ARBA00006996"/>
    </source>
</evidence>
<dbReference type="GO" id="GO:0046872">
    <property type="term" value="F:metal ion binding"/>
    <property type="evidence" value="ECO:0007669"/>
    <property type="project" value="UniProtKB-KW"/>
</dbReference>
<dbReference type="Pfam" id="PF00168">
    <property type="entry name" value="C2"/>
    <property type="match status" value="2"/>
</dbReference>
<keyword evidence="4 12" id="KW-0812">Transmembrane</keyword>
<evidence type="ECO:0000256" key="10">
    <source>
        <dbReference type="ARBA" id="ARBA00023121"/>
    </source>
</evidence>
<evidence type="ECO:0000259" key="13">
    <source>
        <dbReference type="PROSITE" id="PS50004"/>
    </source>
</evidence>
<comment type="caution">
    <text evidence="15">The sequence shown here is derived from an EMBL/GenBank/DDBJ whole genome shotgun (WGS) entry which is preliminary data.</text>
</comment>
<sequence length="756" mass="85378">MGFFSTILGFTGFGVGVSAGLVIGYYFFIYFQPSDVKDPVIRPLIEQDSSTLQRLLPEIPLWVKNPDYDRIDWLNKFIEYMWPYLDKAICKTAKDIAKPIIAEQIPKYKIESVEFETFTLGSLPPTFQGMKVYVTDEKELIMEPSLKWAGNPNVALAVKAFGLKASIQVVDLQIFAAPRITLKPLVPSFPCFAKIYVSLMEKPHVDFGLKFLGADLMSVPGLYRFVQELIKDQAASMYLWPRTLEVPIMDPTKAMRRPVGILHVKVLSAMKLKKKDLLGASDPYVKLKLTEDKLPSKKTTVKPRNLNPEWNEEFNFVVKDPETQALELQVYDWEQVGKHEKMGMNVVPLKELTPDEPKVMTLDLLKNMNPNDVQNEKSRGQLIVELTYKPFKEEDIPKDFDDSNTVDKAPEGTPSSGGMLVIIVHEAQDVEGKHHTNPYVRILFRGEEKKTKHIKKNRDPRWEEEFHFMLDEPPINDKLHVEVESTSSRIGLLHPKAHNGSGKTTCFVPGMLSCVDPKLTAPQNMEVLKKMGNYTGITFECAIPMDSSNYVPISKRALVIAQVVIGTPGTINKWATTKKLSTNYSKILVFDEANHMLAEISLIPSCFDDELVVHVSDCGLAPLISSVSESQGNLVLFQEENLNLVLLFILLASVGGKALADGTSQWTGFKLKGSDMRRDSNHLLVMIIQERTLEEHKKLVEEILKRDQKKRKKIEAAGIDYECPEIGNGLLRNDCVMNDQTSRLAHRSPIMYSFCS</sequence>
<feature type="transmembrane region" description="Helical" evidence="12">
    <location>
        <begin position="7"/>
        <end position="28"/>
    </location>
</feature>
<dbReference type="PANTHER" id="PTHR10774:SF214">
    <property type="entry name" value="CALCIUM-DEPENDENT LIPID-BINDING (CALB DOMAIN) FAMILY PROTEIN-RELATED"/>
    <property type="match status" value="1"/>
</dbReference>
<dbReference type="CDD" id="cd21677">
    <property type="entry name" value="SMP_SYT"/>
    <property type="match status" value="1"/>
</dbReference>
<comment type="similarity">
    <text evidence="2">Belongs to the synaptotagmin family.</text>
</comment>
<evidence type="ECO:0000259" key="14">
    <source>
        <dbReference type="PROSITE" id="PS51847"/>
    </source>
</evidence>
<dbReference type="Gene3D" id="2.60.40.150">
    <property type="entry name" value="C2 domain"/>
    <property type="match status" value="2"/>
</dbReference>
<protein>
    <submittedName>
        <fullName evidence="15">Uncharacterized protein</fullName>
    </submittedName>
</protein>
<dbReference type="Gene3D" id="3.40.50.300">
    <property type="entry name" value="P-loop containing nucleotide triphosphate hydrolases"/>
    <property type="match status" value="1"/>
</dbReference>
<keyword evidence="3" id="KW-0813">Transport</keyword>
<evidence type="ECO:0000256" key="11">
    <source>
        <dbReference type="ARBA" id="ARBA00023136"/>
    </source>
</evidence>
<dbReference type="EMBL" id="SDRB02013787">
    <property type="protein sequence ID" value="THF94116.1"/>
    <property type="molecule type" value="Genomic_DNA"/>
</dbReference>
<evidence type="ECO:0000256" key="12">
    <source>
        <dbReference type="SAM" id="Phobius"/>
    </source>
</evidence>
<dbReference type="InterPro" id="IPR039010">
    <property type="entry name" value="Synaptotagmin_SMP"/>
</dbReference>
<dbReference type="InterPro" id="IPR035892">
    <property type="entry name" value="C2_domain_sf"/>
</dbReference>
<evidence type="ECO:0000256" key="4">
    <source>
        <dbReference type="ARBA" id="ARBA00022692"/>
    </source>
</evidence>
<feature type="domain" description="C2" evidence="13">
    <location>
        <begin position="240"/>
        <end position="362"/>
    </location>
</feature>
<keyword evidence="9" id="KW-0445">Lipid transport</keyword>
<dbReference type="SUPFAM" id="SSF52540">
    <property type="entry name" value="P-loop containing nucleoside triphosphate hydrolases"/>
    <property type="match status" value="1"/>
</dbReference>
<dbReference type="Pfam" id="PF00270">
    <property type="entry name" value="DEAD"/>
    <property type="match status" value="1"/>
</dbReference>
<name>A0A4V3WIR1_CAMSN</name>
<proteinExistence type="inferred from homology"/>
<dbReference type="GO" id="GO:0008289">
    <property type="term" value="F:lipid binding"/>
    <property type="evidence" value="ECO:0007669"/>
    <property type="project" value="UniProtKB-KW"/>
</dbReference>
<organism evidence="15 16">
    <name type="scientific">Camellia sinensis var. sinensis</name>
    <name type="common">China tea</name>
    <dbReference type="NCBI Taxonomy" id="542762"/>
    <lineage>
        <taxon>Eukaryota</taxon>
        <taxon>Viridiplantae</taxon>
        <taxon>Streptophyta</taxon>
        <taxon>Embryophyta</taxon>
        <taxon>Tracheophyta</taxon>
        <taxon>Spermatophyta</taxon>
        <taxon>Magnoliopsida</taxon>
        <taxon>eudicotyledons</taxon>
        <taxon>Gunneridae</taxon>
        <taxon>Pentapetalae</taxon>
        <taxon>asterids</taxon>
        <taxon>Ericales</taxon>
        <taxon>Theaceae</taxon>
        <taxon>Camellia</taxon>
    </lineage>
</organism>
<dbReference type="Proteomes" id="UP000306102">
    <property type="component" value="Unassembled WGS sequence"/>
</dbReference>
<dbReference type="InterPro" id="IPR031468">
    <property type="entry name" value="SMP_LBD"/>
</dbReference>
<evidence type="ECO:0000256" key="7">
    <source>
        <dbReference type="ARBA" id="ARBA00022837"/>
    </source>
</evidence>
<evidence type="ECO:0000313" key="16">
    <source>
        <dbReference type="Proteomes" id="UP000306102"/>
    </source>
</evidence>
<keyword evidence="7" id="KW-0106">Calcium</keyword>
<evidence type="ECO:0000256" key="6">
    <source>
        <dbReference type="ARBA" id="ARBA00022737"/>
    </source>
</evidence>
<dbReference type="SMART" id="SM00239">
    <property type="entry name" value="C2"/>
    <property type="match status" value="2"/>
</dbReference>
<dbReference type="InterPro" id="IPR045050">
    <property type="entry name" value="Synaptotagmin_plant"/>
</dbReference>
<dbReference type="GO" id="GO:0016020">
    <property type="term" value="C:membrane"/>
    <property type="evidence" value="ECO:0007669"/>
    <property type="project" value="UniProtKB-SubCell"/>
</dbReference>
<evidence type="ECO:0000256" key="9">
    <source>
        <dbReference type="ARBA" id="ARBA00023055"/>
    </source>
</evidence>
<feature type="domain" description="SMP-LTD" evidence="14">
    <location>
        <begin position="67"/>
        <end position="249"/>
    </location>
</feature>
<evidence type="ECO:0000256" key="1">
    <source>
        <dbReference type="ARBA" id="ARBA00004167"/>
    </source>
</evidence>
<reference evidence="15 16" key="1">
    <citation type="journal article" date="2018" name="Proc. Natl. Acad. Sci. U.S.A.">
        <title>Draft genome sequence of Camellia sinensis var. sinensis provides insights into the evolution of the tea genome and tea quality.</title>
        <authorList>
            <person name="Wei C."/>
            <person name="Yang H."/>
            <person name="Wang S."/>
            <person name="Zhao J."/>
            <person name="Liu C."/>
            <person name="Gao L."/>
            <person name="Xia E."/>
            <person name="Lu Y."/>
            <person name="Tai Y."/>
            <person name="She G."/>
            <person name="Sun J."/>
            <person name="Cao H."/>
            <person name="Tong W."/>
            <person name="Gao Q."/>
            <person name="Li Y."/>
            <person name="Deng W."/>
            <person name="Jiang X."/>
            <person name="Wang W."/>
            <person name="Chen Q."/>
            <person name="Zhang S."/>
            <person name="Li H."/>
            <person name="Wu J."/>
            <person name="Wang P."/>
            <person name="Li P."/>
            <person name="Shi C."/>
            <person name="Zheng F."/>
            <person name="Jian J."/>
            <person name="Huang B."/>
            <person name="Shan D."/>
            <person name="Shi M."/>
            <person name="Fang C."/>
            <person name="Yue Y."/>
            <person name="Li F."/>
            <person name="Li D."/>
            <person name="Wei S."/>
            <person name="Han B."/>
            <person name="Jiang C."/>
            <person name="Yin Y."/>
            <person name="Xia T."/>
            <person name="Zhang Z."/>
            <person name="Bennetzen J.L."/>
            <person name="Zhao S."/>
            <person name="Wan X."/>
        </authorList>
    </citation>
    <scope>NUCLEOTIDE SEQUENCE [LARGE SCALE GENOMIC DNA]</scope>
    <source>
        <strain evidence="16">cv. Shuchazao</strain>
        <tissue evidence="15">Leaf</tissue>
    </source>
</reference>
<dbReference type="CDD" id="cd00030">
    <property type="entry name" value="C2"/>
    <property type="match status" value="2"/>
</dbReference>
<keyword evidence="8 12" id="KW-1133">Transmembrane helix</keyword>
<dbReference type="GO" id="GO:0005783">
    <property type="term" value="C:endoplasmic reticulum"/>
    <property type="evidence" value="ECO:0007669"/>
    <property type="project" value="TreeGrafter"/>
</dbReference>
<gene>
    <name evidence="15" type="ORF">TEA_025343</name>
</gene>
<dbReference type="PROSITE" id="PS51847">
    <property type="entry name" value="SMP"/>
    <property type="match status" value="1"/>
</dbReference>
<dbReference type="FunFam" id="2.60.40.150:FF:000102">
    <property type="entry name" value="Synaptotagmin-2 isoform A"/>
    <property type="match status" value="1"/>
</dbReference>
<keyword evidence="6" id="KW-0677">Repeat</keyword>
<dbReference type="SUPFAM" id="SSF49562">
    <property type="entry name" value="C2 domain (Calcium/lipid-binding domain, CaLB)"/>
    <property type="match status" value="2"/>
</dbReference>
<dbReference type="GO" id="GO:0003676">
    <property type="term" value="F:nucleic acid binding"/>
    <property type="evidence" value="ECO:0007669"/>
    <property type="project" value="InterPro"/>
</dbReference>
<dbReference type="GO" id="GO:0005524">
    <property type="term" value="F:ATP binding"/>
    <property type="evidence" value="ECO:0007669"/>
    <property type="project" value="InterPro"/>
</dbReference>
<dbReference type="STRING" id="542762.A0A4V3WIR1"/>
<dbReference type="Pfam" id="PF17047">
    <property type="entry name" value="SMP_LBD"/>
    <property type="match status" value="1"/>
</dbReference>
<evidence type="ECO:0000256" key="8">
    <source>
        <dbReference type="ARBA" id="ARBA00022989"/>
    </source>
</evidence>
<comment type="subcellular location">
    <subcellularLocation>
        <location evidence="1">Membrane</location>
        <topology evidence="1">Single-pass membrane protein</topology>
    </subcellularLocation>
</comment>
<evidence type="ECO:0000256" key="5">
    <source>
        <dbReference type="ARBA" id="ARBA00022723"/>
    </source>
</evidence>
<keyword evidence="11 12" id="KW-0472">Membrane</keyword>
<keyword evidence="16" id="KW-1185">Reference proteome</keyword>